<protein>
    <submittedName>
        <fullName evidence="1">Uncharacterized protein</fullName>
    </submittedName>
</protein>
<reference evidence="1 2" key="1">
    <citation type="submission" date="2019-01" db="EMBL/GenBank/DDBJ databases">
        <title>Filimonas sp. strain TTM-71.</title>
        <authorList>
            <person name="Chen W.-M."/>
        </authorList>
    </citation>
    <scope>NUCLEOTIDE SEQUENCE [LARGE SCALE GENOMIC DNA]</scope>
    <source>
        <strain evidence="1 2">TTM-71</strain>
    </source>
</reference>
<dbReference type="Proteomes" id="UP000290545">
    <property type="component" value="Unassembled WGS sequence"/>
</dbReference>
<dbReference type="OrthoDB" id="674804at2"/>
<dbReference type="EMBL" id="SDHZ01000001">
    <property type="protein sequence ID" value="RXK85872.1"/>
    <property type="molecule type" value="Genomic_DNA"/>
</dbReference>
<dbReference type="RefSeq" id="WP_129001623.1">
    <property type="nucleotide sequence ID" value="NZ_SDHZ01000001.1"/>
</dbReference>
<accession>A0A4Q1D937</accession>
<keyword evidence="2" id="KW-1185">Reference proteome</keyword>
<evidence type="ECO:0000313" key="2">
    <source>
        <dbReference type="Proteomes" id="UP000290545"/>
    </source>
</evidence>
<dbReference type="AlphaFoldDB" id="A0A4Q1D937"/>
<evidence type="ECO:0000313" key="1">
    <source>
        <dbReference type="EMBL" id="RXK85872.1"/>
    </source>
</evidence>
<name>A0A4Q1D937_9BACT</name>
<comment type="caution">
    <text evidence="1">The sequence shown here is derived from an EMBL/GenBank/DDBJ whole genome shotgun (WGS) entry which is preliminary data.</text>
</comment>
<proteinExistence type="predicted"/>
<sequence length="105" mass="11888">MYKYYYRKAYMSGTSLIEFFKGTGRDGFFTTVFAALSSIHPTVKGVKELWLNDEVVFSVNSDLGNFMLSKNIDEHSCIMADGDSVCIEKIEQLLAQHPQFELAVC</sequence>
<organism evidence="1 2">
    <name type="scientific">Filimonas effusa</name>
    <dbReference type="NCBI Taxonomy" id="2508721"/>
    <lineage>
        <taxon>Bacteria</taxon>
        <taxon>Pseudomonadati</taxon>
        <taxon>Bacteroidota</taxon>
        <taxon>Chitinophagia</taxon>
        <taxon>Chitinophagales</taxon>
        <taxon>Chitinophagaceae</taxon>
        <taxon>Filimonas</taxon>
    </lineage>
</organism>
<gene>
    <name evidence="1" type="ORF">ESB13_03415</name>
</gene>